<keyword evidence="1" id="KW-1133">Transmembrane helix</keyword>
<accession>A0A1M5CC66</accession>
<name>A0A1M5CC66_9BACT</name>
<dbReference type="Proteomes" id="UP000184048">
    <property type="component" value="Unassembled WGS sequence"/>
</dbReference>
<reference evidence="2 3" key="1">
    <citation type="submission" date="2016-11" db="EMBL/GenBank/DDBJ databases">
        <authorList>
            <person name="Jaros S."/>
            <person name="Januszkiewicz K."/>
            <person name="Wedrychowicz H."/>
        </authorList>
    </citation>
    <scope>NUCLEOTIDE SEQUENCE [LARGE SCALE GENOMIC DNA]</scope>
    <source>
        <strain evidence="2 3">DSM 18119</strain>
    </source>
</reference>
<proteinExistence type="predicted"/>
<keyword evidence="1" id="KW-0472">Membrane</keyword>
<evidence type="ECO:0000256" key="1">
    <source>
        <dbReference type="SAM" id="Phobius"/>
    </source>
</evidence>
<feature type="transmembrane region" description="Helical" evidence="1">
    <location>
        <begin position="76"/>
        <end position="95"/>
    </location>
</feature>
<keyword evidence="1" id="KW-0812">Transmembrane</keyword>
<dbReference type="RefSeq" id="WP_175546082.1">
    <property type="nucleotide sequence ID" value="NZ_FQUU01000012.1"/>
</dbReference>
<dbReference type="EMBL" id="FQUU01000012">
    <property type="protein sequence ID" value="SHF52290.1"/>
    <property type="molecule type" value="Genomic_DNA"/>
</dbReference>
<gene>
    <name evidence="2" type="ORF">SAMN02745131_02866</name>
</gene>
<organism evidence="2 3">
    <name type="scientific">Flavisolibacter ginsengisoli DSM 18119</name>
    <dbReference type="NCBI Taxonomy" id="1121884"/>
    <lineage>
        <taxon>Bacteria</taxon>
        <taxon>Pseudomonadati</taxon>
        <taxon>Bacteroidota</taxon>
        <taxon>Chitinophagia</taxon>
        <taxon>Chitinophagales</taxon>
        <taxon>Chitinophagaceae</taxon>
        <taxon>Flavisolibacter</taxon>
    </lineage>
</organism>
<evidence type="ECO:0000313" key="2">
    <source>
        <dbReference type="EMBL" id="SHF52290.1"/>
    </source>
</evidence>
<evidence type="ECO:0000313" key="3">
    <source>
        <dbReference type="Proteomes" id="UP000184048"/>
    </source>
</evidence>
<protein>
    <submittedName>
        <fullName evidence="2">Uncharacterized protein</fullName>
    </submittedName>
</protein>
<dbReference type="AlphaFoldDB" id="A0A1M5CC66"/>
<dbReference type="STRING" id="1121884.SAMN02745131_02866"/>
<feature type="transmembrane region" description="Helical" evidence="1">
    <location>
        <begin position="27"/>
        <end position="56"/>
    </location>
</feature>
<keyword evidence="3" id="KW-1185">Reference proteome</keyword>
<sequence length="108" mass="12426">MKKLFFKNEVKYLPLEEKPLPSLVQCLVLDAIGSAVILIPVLGELIWAPISAFLFWRMFGFRKGFFGGVFSFIEELIPGLDFIPTFTIMWVIQYARRKKSILSISPVR</sequence>